<dbReference type="Pfam" id="PF20371">
    <property type="entry name" value="DUF6666"/>
    <property type="match status" value="1"/>
</dbReference>
<protein>
    <recommendedName>
        <fullName evidence="4">Stigma-specific protein, Stig1</fullName>
    </recommendedName>
</protein>
<proteinExistence type="predicted"/>
<dbReference type="EMBL" id="CP036526">
    <property type="protein sequence ID" value="QDT10322.1"/>
    <property type="molecule type" value="Genomic_DNA"/>
</dbReference>
<accession>A0A517NT73</accession>
<sequence precursor="true">MITRQSRLGLLSATVIFASFCASTVFQPATAEAQNRLRPQTQRSAATGLAGSAETPYVQDRIDVGHARLVTAQPRRQSMIAQAAYGQAINEIPPAPLDGSLVQQTSFLGGGCDGGCGPVCDCMEASCGVEVGCGVELIEPSCGCGLEIGCGCGVEIMEPGCGCVGECSCGVEFMGPSCGMEADCGCDSCASVSNCCPGGLPVFLPFVRMGWNRMNLFAGVQGYTGPMNCANINANDPTQMVGAGSSFGFYQGFNEGRSLRKLLGFDLSAQLGLRATQSNLSGSKITNETRHQIFLTAGLFRRVDYGLQYGVVFDYLNEDWYFQGDVTQIRGELSFNTGNCNIFGVHFMSGTNSDSSTTAVRDLAGSSLISNVDFEALNQVRAFYRRELACNGDWSVFVGGTDGDNTVMGCSVNQPLGAKVLFNAGATYVNPNEDEGQSFHDEAWNLSMGFTFRPGGVNSCNRYGRPMFDVADNGTFIVQRK</sequence>
<gene>
    <name evidence="2" type="ORF">K239x_22780</name>
</gene>
<feature type="chain" id="PRO_5022188919" description="Stigma-specific protein, Stig1" evidence="1">
    <location>
        <begin position="34"/>
        <end position="481"/>
    </location>
</feature>
<evidence type="ECO:0008006" key="4">
    <source>
        <dbReference type="Google" id="ProtNLM"/>
    </source>
</evidence>
<organism evidence="2 3">
    <name type="scientific">Stieleria marina</name>
    <dbReference type="NCBI Taxonomy" id="1930275"/>
    <lineage>
        <taxon>Bacteria</taxon>
        <taxon>Pseudomonadati</taxon>
        <taxon>Planctomycetota</taxon>
        <taxon>Planctomycetia</taxon>
        <taxon>Pirellulales</taxon>
        <taxon>Pirellulaceae</taxon>
        <taxon>Stieleria</taxon>
    </lineage>
</organism>
<name>A0A517NT73_9BACT</name>
<dbReference type="RefSeq" id="WP_145417824.1">
    <property type="nucleotide sequence ID" value="NZ_CP036526.1"/>
</dbReference>
<evidence type="ECO:0000313" key="3">
    <source>
        <dbReference type="Proteomes" id="UP000319817"/>
    </source>
</evidence>
<evidence type="ECO:0000313" key="2">
    <source>
        <dbReference type="EMBL" id="QDT10322.1"/>
    </source>
</evidence>
<dbReference type="InterPro" id="IPR046607">
    <property type="entry name" value="DUF6666"/>
</dbReference>
<feature type="signal peptide" evidence="1">
    <location>
        <begin position="1"/>
        <end position="33"/>
    </location>
</feature>
<dbReference type="AlphaFoldDB" id="A0A517NT73"/>
<keyword evidence="1" id="KW-0732">Signal</keyword>
<dbReference type="OrthoDB" id="280162at2"/>
<dbReference type="Proteomes" id="UP000319817">
    <property type="component" value="Chromosome"/>
</dbReference>
<keyword evidence="3" id="KW-1185">Reference proteome</keyword>
<evidence type="ECO:0000256" key="1">
    <source>
        <dbReference type="SAM" id="SignalP"/>
    </source>
</evidence>
<reference evidence="2 3" key="1">
    <citation type="submission" date="2019-02" db="EMBL/GenBank/DDBJ databases">
        <title>Deep-cultivation of Planctomycetes and their phenomic and genomic characterization uncovers novel biology.</title>
        <authorList>
            <person name="Wiegand S."/>
            <person name="Jogler M."/>
            <person name="Boedeker C."/>
            <person name="Pinto D."/>
            <person name="Vollmers J."/>
            <person name="Rivas-Marin E."/>
            <person name="Kohn T."/>
            <person name="Peeters S.H."/>
            <person name="Heuer A."/>
            <person name="Rast P."/>
            <person name="Oberbeckmann S."/>
            <person name="Bunk B."/>
            <person name="Jeske O."/>
            <person name="Meyerdierks A."/>
            <person name="Storesund J.E."/>
            <person name="Kallscheuer N."/>
            <person name="Luecker S."/>
            <person name="Lage O.M."/>
            <person name="Pohl T."/>
            <person name="Merkel B.J."/>
            <person name="Hornburger P."/>
            <person name="Mueller R.-W."/>
            <person name="Bruemmer F."/>
            <person name="Labrenz M."/>
            <person name="Spormann A.M."/>
            <person name="Op den Camp H."/>
            <person name="Overmann J."/>
            <person name="Amann R."/>
            <person name="Jetten M.S.M."/>
            <person name="Mascher T."/>
            <person name="Medema M.H."/>
            <person name="Devos D.P."/>
            <person name="Kaster A.-K."/>
            <person name="Ovreas L."/>
            <person name="Rohde M."/>
            <person name="Galperin M.Y."/>
            <person name="Jogler C."/>
        </authorList>
    </citation>
    <scope>NUCLEOTIDE SEQUENCE [LARGE SCALE GENOMIC DNA]</scope>
    <source>
        <strain evidence="2 3">K23_9</strain>
    </source>
</reference>